<dbReference type="EMBL" id="UINC01222745">
    <property type="protein sequence ID" value="SVE51657.1"/>
    <property type="molecule type" value="Genomic_DNA"/>
</dbReference>
<sequence length="153" mass="17104">MGQAGEGNRFRSAFQRLGLLAWGYATARAVSDPRPVKRCRRSPYAARFTKRYLGSQVSPDTILVDTGYSARSFFFADLDEGDGRVRHRAGQLDYMVIHVITRLPMGGATQLVYDITQRMHASGQDVLILTGLSDEQRSFSAKNNRILEQVYAA</sequence>
<organism evidence="1">
    <name type="scientific">marine metagenome</name>
    <dbReference type="NCBI Taxonomy" id="408172"/>
    <lineage>
        <taxon>unclassified sequences</taxon>
        <taxon>metagenomes</taxon>
        <taxon>ecological metagenomes</taxon>
    </lineage>
</organism>
<accession>A0A383E490</accession>
<evidence type="ECO:0000313" key="1">
    <source>
        <dbReference type="EMBL" id="SVE51657.1"/>
    </source>
</evidence>
<reference evidence="1" key="1">
    <citation type="submission" date="2018-05" db="EMBL/GenBank/DDBJ databases">
        <authorList>
            <person name="Lanie J.A."/>
            <person name="Ng W.-L."/>
            <person name="Kazmierczak K.M."/>
            <person name="Andrzejewski T.M."/>
            <person name="Davidsen T.M."/>
            <person name="Wayne K.J."/>
            <person name="Tettelin H."/>
            <person name="Glass J.I."/>
            <person name="Rusch D."/>
            <person name="Podicherti R."/>
            <person name="Tsui H.-C.T."/>
            <person name="Winkler M.E."/>
        </authorList>
    </citation>
    <scope>NUCLEOTIDE SEQUENCE</scope>
</reference>
<protein>
    <submittedName>
        <fullName evidence="1">Uncharacterized protein</fullName>
    </submittedName>
</protein>
<gene>
    <name evidence="1" type="ORF">METZ01_LOCUS504511</name>
</gene>
<proteinExistence type="predicted"/>
<name>A0A383E490_9ZZZZ</name>
<dbReference type="AlphaFoldDB" id="A0A383E490"/>
<feature type="non-terminal residue" evidence="1">
    <location>
        <position position="153"/>
    </location>
</feature>